<keyword evidence="3" id="KW-0479">Metal-binding</keyword>
<dbReference type="PROSITE" id="PS50249">
    <property type="entry name" value="MPN"/>
    <property type="match status" value="1"/>
</dbReference>
<evidence type="ECO:0000256" key="4">
    <source>
        <dbReference type="ARBA" id="ARBA00022801"/>
    </source>
</evidence>
<evidence type="ECO:0000313" key="13">
    <source>
        <dbReference type="Proteomes" id="UP000702954"/>
    </source>
</evidence>
<gene>
    <name evidence="11" type="ORF">EDD74_12933</name>
    <name evidence="8" type="ORF">FAEUMB_10840</name>
    <name evidence="9" type="ORF">FAEUMB_14370</name>
    <name evidence="10" type="ORF">FAEUMB_14730</name>
</gene>
<evidence type="ECO:0000259" key="7">
    <source>
        <dbReference type="PROSITE" id="PS50249"/>
    </source>
</evidence>
<dbReference type="Proteomes" id="UP000294613">
    <property type="component" value="Unassembled WGS sequence"/>
</dbReference>
<dbReference type="InterPro" id="IPR037518">
    <property type="entry name" value="MPN"/>
</dbReference>
<keyword evidence="6" id="KW-0482">Metalloprotease</keyword>
<evidence type="ECO:0000313" key="12">
    <source>
        <dbReference type="Proteomes" id="UP000294613"/>
    </source>
</evidence>
<evidence type="ECO:0000256" key="5">
    <source>
        <dbReference type="ARBA" id="ARBA00022833"/>
    </source>
</evidence>
<dbReference type="PANTHER" id="PTHR30471">
    <property type="entry name" value="DNA REPAIR PROTEIN RADC"/>
    <property type="match status" value="1"/>
</dbReference>
<dbReference type="EMBL" id="BHEO01000008">
    <property type="protein sequence ID" value="GBU04932.1"/>
    <property type="molecule type" value="Genomic_DNA"/>
</dbReference>
<dbReference type="Pfam" id="PF04002">
    <property type="entry name" value="RadC"/>
    <property type="match status" value="1"/>
</dbReference>
<dbReference type="GO" id="GO:0006508">
    <property type="term" value="P:proteolysis"/>
    <property type="evidence" value="ECO:0007669"/>
    <property type="project" value="UniProtKB-KW"/>
</dbReference>
<keyword evidence="13" id="KW-1185">Reference proteome</keyword>
<proteinExistence type="inferred from homology"/>
<comment type="caution">
    <text evidence="11">The sequence shown here is derived from an EMBL/GenBank/DDBJ whole genome shotgun (WGS) entry which is preliminary data.</text>
</comment>
<dbReference type="InterPro" id="IPR020891">
    <property type="entry name" value="UPF0758_CS"/>
</dbReference>
<keyword evidence="2" id="KW-0645">Protease</keyword>
<dbReference type="Proteomes" id="UP000702954">
    <property type="component" value="Unassembled WGS sequence"/>
</dbReference>
<reference evidence="11 12" key="2">
    <citation type="submission" date="2019-03" db="EMBL/GenBank/DDBJ databases">
        <title>Genomic Encyclopedia of Type Strains, Phase IV (KMG-IV): sequencing the most valuable type-strain genomes for metagenomic binning, comparative biology and taxonomic classification.</title>
        <authorList>
            <person name="Goeker M."/>
        </authorList>
    </citation>
    <scope>NUCLEOTIDE SEQUENCE [LARGE SCALE GENOMIC DNA]</scope>
    <source>
        <strain evidence="11 12">DSM 103426</strain>
    </source>
</reference>
<dbReference type="GO" id="GO:0008237">
    <property type="term" value="F:metallopeptidase activity"/>
    <property type="evidence" value="ECO:0007669"/>
    <property type="project" value="UniProtKB-KW"/>
</dbReference>
<dbReference type="EMBL" id="BHEO01000002">
    <property type="protein sequence ID" value="GBU04543.1"/>
    <property type="molecule type" value="Genomic_DNA"/>
</dbReference>
<evidence type="ECO:0000313" key="10">
    <source>
        <dbReference type="EMBL" id="GBU04932.1"/>
    </source>
</evidence>
<dbReference type="GO" id="GO:0046872">
    <property type="term" value="F:metal ion binding"/>
    <property type="evidence" value="ECO:0007669"/>
    <property type="project" value="UniProtKB-KW"/>
</dbReference>
<keyword evidence="5" id="KW-0862">Zinc</keyword>
<dbReference type="PROSITE" id="PS01302">
    <property type="entry name" value="UPF0758"/>
    <property type="match status" value="1"/>
</dbReference>
<reference evidence="8 13" key="1">
    <citation type="journal article" date="2018" name="Int. J. Syst. Evol. Microbiol.">
        <title>Draft Genome Sequence of Faecalimonas umbilicata JCM 30896T, an Acetate-Producing Bacterium Isolated from Human Feces.</title>
        <authorList>
            <person name="Sakamoto M."/>
            <person name="Ikeyama N."/>
            <person name="Yuki M."/>
            <person name="Ohkuma M."/>
        </authorList>
    </citation>
    <scope>NUCLEOTIDE SEQUENCE [LARGE SCALE GENOMIC DNA]</scope>
    <source>
        <strain evidence="8 13">EGH7</strain>
    </source>
</reference>
<evidence type="ECO:0000313" key="9">
    <source>
        <dbReference type="EMBL" id="GBU04896.1"/>
    </source>
</evidence>
<protein>
    <submittedName>
        <fullName evidence="11">DNA repair protein RadC</fullName>
    </submittedName>
</protein>
<evidence type="ECO:0000313" key="8">
    <source>
        <dbReference type="EMBL" id="GBU04543.1"/>
    </source>
</evidence>
<dbReference type="EMBL" id="BHEO01000005">
    <property type="protein sequence ID" value="GBU04896.1"/>
    <property type="molecule type" value="Genomic_DNA"/>
</dbReference>
<name>A0A4R3JBG8_9FIRM</name>
<evidence type="ECO:0000256" key="3">
    <source>
        <dbReference type="ARBA" id="ARBA00022723"/>
    </source>
</evidence>
<comment type="similarity">
    <text evidence="1">Belongs to the UPF0758 family.</text>
</comment>
<dbReference type="PANTHER" id="PTHR30471:SF3">
    <property type="entry name" value="UPF0758 PROTEIN YEES-RELATED"/>
    <property type="match status" value="1"/>
</dbReference>
<evidence type="ECO:0000256" key="1">
    <source>
        <dbReference type="ARBA" id="ARBA00010243"/>
    </source>
</evidence>
<dbReference type="InterPro" id="IPR025657">
    <property type="entry name" value="RadC_JAB"/>
</dbReference>
<dbReference type="CDD" id="cd08071">
    <property type="entry name" value="MPN_DUF2466"/>
    <property type="match status" value="1"/>
</dbReference>
<dbReference type="EMBL" id="SLZV01000029">
    <property type="protein sequence ID" value="TCS63369.1"/>
    <property type="molecule type" value="Genomic_DNA"/>
</dbReference>
<accession>A0A4R3JBG8</accession>
<dbReference type="RefSeq" id="WP_116441374.1">
    <property type="nucleotide sequence ID" value="NZ_BHEO01000002.1"/>
</dbReference>
<evidence type="ECO:0000256" key="6">
    <source>
        <dbReference type="ARBA" id="ARBA00023049"/>
    </source>
</evidence>
<dbReference type="InterPro" id="IPR001405">
    <property type="entry name" value="UPF0758"/>
</dbReference>
<evidence type="ECO:0000256" key="2">
    <source>
        <dbReference type="ARBA" id="ARBA00022670"/>
    </source>
</evidence>
<dbReference type="AlphaFoldDB" id="A0A4R3JBG8"/>
<keyword evidence="4" id="KW-0378">Hydrolase</keyword>
<sequence length="179" mass="19735">MEKNKELEVVRVKMITDKKLYSEYPLTSPEAVCKFVSKELADYDREVMCVLNCSTKGQVLNMNVVSMGTIDACLVTGRELFKSAILSNAASVILVHNHPSGDYHPSREDKVITAKISAGGKLLGIDVVDHIIVAGNSGEYYSMRANGDLNELGEQLLKTGEVIAEPLVKKEHHVFRKSI</sequence>
<dbReference type="Gene3D" id="3.40.140.10">
    <property type="entry name" value="Cytidine Deaminase, domain 2"/>
    <property type="match status" value="1"/>
</dbReference>
<feature type="domain" description="MPN" evidence="7">
    <location>
        <begin position="25"/>
        <end position="149"/>
    </location>
</feature>
<evidence type="ECO:0000313" key="11">
    <source>
        <dbReference type="EMBL" id="TCS63369.1"/>
    </source>
</evidence>
<organism evidence="11 12">
    <name type="scientific">Faecalimonas umbilicata</name>
    <dbReference type="NCBI Taxonomy" id="1912855"/>
    <lineage>
        <taxon>Bacteria</taxon>
        <taxon>Bacillati</taxon>
        <taxon>Bacillota</taxon>
        <taxon>Clostridia</taxon>
        <taxon>Lachnospirales</taxon>
        <taxon>Lachnospiraceae</taxon>
        <taxon>Faecalimonas</taxon>
    </lineage>
</organism>